<feature type="signal peptide" evidence="1">
    <location>
        <begin position="1"/>
        <end position="24"/>
    </location>
</feature>
<dbReference type="PROSITE" id="PS51257">
    <property type="entry name" value="PROKAR_LIPOPROTEIN"/>
    <property type="match status" value="1"/>
</dbReference>
<evidence type="ECO:0000313" key="3">
    <source>
        <dbReference type="Proteomes" id="UP000183918"/>
    </source>
</evidence>
<dbReference type="EMBL" id="FNPG01000005">
    <property type="protein sequence ID" value="SDX94808.1"/>
    <property type="molecule type" value="Genomic_DNA"/>
</dbReference>
<dbReference type="PANTHER" id="PTHR35271:SF1">
    <property type="entry name" value="ABC TRANSPORTER, SUBSTRATE-BINDING LIPOPROTEIN"/>
    <property type="match status" value="1"/>
</dbReference>
<dbReference type="OrthoDB" id="9776955at2"/>
<reference evidence="2 3" key="1">
    <citation type="submission" date="2016-10" db="EMBL/GenBank/DDBJ databases">
        <authorList>
            <person name="de Groot N.N."/>
        </authorList>
    </citation>
    <scope>NUCLEOTIDE SEQUENCE [LARGE SCALE GENOMIC DNA]</scope>
    <source>
        <strain evidence="2 3">DSM 14045</strain>
    </source>
</reference>
<dbReference type="STRING" id="1122142.SAMN02910414_00393"/>
<protein>
    <submittedName>
        <fullName evidence="2">Putative ABC transport system substrate-binding protein</fullName>
    </submittedName>
</protein>
<name>A0A1H3FWR5_9FIRM</name>
<dbReference type="InterPro" id="IPR007487">
    <property type="entry name" value="ABC_transpt-TYRBP-like"/>
</dbReference>
<accession>A0A1H3FWR5</accession>
<evidence type="ECO:0000256" key="1">
    <source>
        <dbReference type="SAM" id="SignalP"/>
    </source>
</evidence>
<keyword evidence="3" id="KW-1185">Reference proteome</keyword>
<proteinExistence type="predicted"/>
<evidence type="ECO:0000313" key="2">
    <source>
        <dbReference type="EMBL" id="SDX94808.1"/>
    </source>
</evidence>
<dbReference type="Pfam" id="PF04392">
    <property type="entry name" value="ABC_sub_bind"/>
    <property type="match status" value="1"/>
</dbReference>
<organism evidence="2 3">
    <name type="scientific">Lachnobacterium bovis DSM 14045</name>
    <dbReference type="NCBI Taxonomy" id="1122142"/>
    <lineage>
        <taxon>Bacteria</taxon>
        <taxon>Bacillati</taxon>
        <taxon>Bacillota</taxon>
        <taxon>Clostridia</taxon>
        <taxon>Lachnospirales</taxon>
        <taxon>Lachnospiraceae</taxon>
        <taxon>Lachnobacterium</taxon>
    </lineage>
</organism>
<dbReference type="AlphaFoldDB" id="A0A1H3FWR5"/>
<dbReference type="CDD" id="cd06325">
    <property type="entry name" value="PBP1_ABC_unchar_transporter"/>
    <property type="match status" value="1"/>
</dbReference>
<sequence length="341" mass="37198">MKKRKIITSILLTATLLASLCACGQKDNNSGKKVYKVGIVQYVDDASLNQIESAIEKELDAKGKENNVVFEYKKYKHNGQADASNLNQIATELVNNEVDVIIPIATPAAMICQNATEDKDIPIVFSAVSDPVSSKLVKSIEKPSGNITGTSDALDTKALFKLIKEGSEVKKLGLLYNKSEDSSTKAIKEMKELCKKNNIEVVEKTGTTTDEIALCADSLIENKVDAVFTPTDNTVQVAEISIYEKFQKAKIPHYAGADSFALNGAFCGYGVNYKTLGTKTADMAVDILVHNKKPADMPVQFVTSGIATINTETAQKINIDYSKFKDLCNNVVETKTKKEFD</sequence>
<dbReference type="Gene3D" id="3.40.50.2300">
    <property type="match status" value="2"/>
</dbReference>
<gene>
    <name evidence="2" type="ORF">SAMN02910414_00393</name>
</gene>
<dbReference type="SUPFAM" id="SSF53822">
    <property type="entry name" value="Periplasmic binding protein-like I"/>
    <property type="match status" value="1"/>
</dbReference>
<dbReference type="PANTHER" id="PTHR35271">
    <property type="entry name" value="ABC TRANSPORTER, SUBSTRATE-BINDING LIPOPROTEIN-RELATED"/>
    <property type="match status" value="1"/>
</dbReference>
<keyword evidence="1" id="KW-0732">Signal</keyword>
<feature type="chain" id="PRO_5010267268" evidence="1">
    <location>
        <begin position="25"/>
        <end position="341"/>
    </location>
</feature>
<dbReference type="Proteomes" id="UP000183918">
    <property type="component" value="Unassembled WGS sequence"/>
</dbReference>
<dbReference type="InterPro" id="IPR028082">
    <property type="entry name" value="Peripla_BP_I"/>
</dbReference>
<dbReference type="RefSeq" id="WP_074715716.1">
    <property type="nucleotide sequence ID" value="NZ_FNPG01000005.1"/>
</dbReference>